<reference evidence="8" key="2">
    <citation type="submission" date="2025-08" db="UniProtKB">
        <authorList>
            <consortium name="Ensembl"/>
        </authorList>
    </citation>
    <scope>IDENTIFICATION</scope>
</reference>
<dbReference type="PANTHER" id="PTHR45705">
    <property type="entry name" value="FI20236P1"/>
    <property type="match status" value="1"/>
</dbReference>
<dbReference type="FunFam" id="1.10.220.150:FF:000009">
    <property type="entry name" value="stromal membrane-associated protein 1 isoform X1"/>
    <property type="match status" value="1"/>
</dbReference>
<evidence type="ECO:0000256" key="5">
    <source>
        <dbReference type="PROSITE-ProRule" id="PRU00288"/>
    </source>
</evidence>
<feature type="domain" description="Arf-GAP" evidence="7">
    <location>
        <begin position="18"/>
        <end position="136"/>
    </location>
</feature>
<evidence type="ECO:0000313" key="8">
    <source>
        <dbReference type="Ensembl" id="ENSGACP00000005210.2"/>
    </source>
</evidence>
<keyword evidence="4" id="KW-0862">Zinc</keyword>
<feature type="region of interest" description="Disordered" evidence="6">
    <location>
        <begin position="137"/>
        <end position="189"/>
    </location>
</feature>
<evidence type="ECO:0000256" key="3">
    <source>
        <dbReference type="ARBA" id="ARBA00022771"/>
    </source>
</evidence>
<dbReference type="GO" id="GO:0008270">
    <property type="term" value="F:zinc ion binding"/>
    <property type="evidence" value="ECO:0007669"/>
    <property type="project" value="UniProtKB-KW"/>
</dbReference>
<proteinExistence type="predicted"/>
<dbReference type="STRING" id="69293.ENSGACP00000005210"/>
<evidence type="ECO:0000259" key="7">
    <source>
        <dbReference type="PROSITE" id="PS50115"/>
    </source>
</evidence>
<evidence type="ECO:0000256" key="2">
    <source>
        <dbReference type="ARBA" id="ARBA00022723"/>
    </source>
</evidence>
<feature type="region of interest" description="Disordered" evidence="6">
    <location>
        <begin position="264"/>
        <end position="374"/>
    </location>
</feature>
<dbReference type="Bgee" id="ENSGACG00000003966">
    <property type="expression patterns" value="Expressed in telencephalon and 7 other cell types or tissues"/>
</dbReference>
<evidence type="ECO:0000256" key="6">
    <source>
        <dbReference type="SAM" id="MobiDB-lite"/>
    </source>
</evidence>
<keyword evidence="3 5" id="KW-0863">Zinc-finger</keyword>
<dbReference type="GO" id="GO:2000369">
    <property type="term" value="P:regulation of clathrin-dependent endocytosis"/>
    <property type="evidence" value="ECO:0007669"/>
    <property type="project" value="TreeGrafter"/>
</dbReference>
<dbReference type="PANTHER" id="PTHR45705:SF8">
    <property type="entry name" value="STROMAL MEMBRANE-ASSOCIATED PROTEIN 1"/>
    <property type="match status" value="1"/>
</dbReference>
<evidence type="ECO:0000256" key="4">
    <source>
        <dbReference type="ARBA" id="ARBA00022833"/>
    </source>
</evidence>
<dbReference type="OMA" id="ARTCLVP"/>
<dbReference type="SUPFAM" id="SSF57863">
    <property type="entry name" value="ArfGap/RecO-like zinc finger"/>
    <property type="match status" value="1"/>
</dbReference>
<dbReference type="SMART" id="SM00105">
    <property type="entry name" value="ArfGap"/>
    <property type="match status" value="1"/>
</dbReference>
<reference evidence="8" key="3">
    <citation type="submission" date="2025-09" db="UniProtKB">
        <authorList>
            <consortium name="Ensembl"/>
        </authorList>
    </citation>
    <scope>IDENTIFICATION</scope>
</reference>
<dbReference type="GeneTree" id="ENSGT00940000155884"/>
<dbReference type="InterPro" id="IPR044732">
    <property type="entry name" value="ArfGAP_SMAP1-like"/>
</dbReference>
<dbReference type="InterPro" id="IPR038508">
    <property type="entry name" value="ArfGAP_dom_sf"/>
</dbReference>
<dbReference type="InterPro" id="IPR037278">
    <property type="entry name" value="ARFGAP/RecO"/>
</dbReference>
<keyword evidence="2" id="KW-0479">Metal-binding</keyword>
<dbReference type="Pfam" id="PF01412">
    <property type="entry name" value="ArfGap"/>
    <property type="match status" value="1"/>
</dbReference>
<dbReference type="PROSITE" id="PS50115">
    <property type="entry name" value="ARFGAP"/>
    <property type="match status" value="1"/>
</dbReference>
<protein>
    <submittedName>
        <fullName evidence="8">Small ArfGAP 1</fullName>
    </submittedName>
</protein>
<dbReference type="AlphaFoldDB" id="G3NIQ0"/>
<dbReference type="Ensembl" id="ENSGACT00000005225.2">
    <property type="protein sequence ID" value="ENSGACP00000005210.2"/>
    <property type="gene ID" value="ENSGACG00000003966.2"/>
</dbReference>
<feature type="compositionally biased region" description="Low complexity" evidence="6">
    <location>
        <begin position="332"/>
        <end position="342"/>
    </location>
</feature>
<evidence type="ECO:0000256" key="1">
    <source>
        <dbReference type="ARBA" id="ARBA00022468"/>
    </source>
</evidence>
<evidence type="ECO:0000313" key="9">
    <source>
        <dbReference type="Proteomes" id="UP000007635"/>
    </source>
</evidence>
<dbReference type="InParanoid" id="G3NIQ0"/>
<reference evidence="8 9" key="1">
    <citation type="journal article" date="2021" name="G3 (Bethesda)">
        <title>Improved contiguity of the threespine stickleback genome using long-read sequencing.</title>
        <authorList>
            <person name="Nath S."/>
            <person name="Shaw D.E."/>
            <person name="White M.A."/>
        </authorList>
    </citation>
    <scope>NUCLEOTIDE SEQUENCE [LARGE SCALE GENOMIC DNA]</scope>
    <source>
        <strain evidence="8 9">Lake Benthic</strain>
    </source>
</reference>
<dbReference type="eggNOG" id="KOG0703">
    <property type="taxonomic scope" value="Eukaryota"/>
</dbReference>
<dbReference type="GO" id="GO:0005737">
    <property type="term" value="C:cytoplasm"/>
    <property type="evidence" value="ECO:0007669"/>
    <property type="project" value="TreeGrafter"/>
</dbReference>
<feature type="compositionally biased region" description="Basic and acidic residues" evidence="6">
    <location>
        <begin position="139"/>
        <end position="160"/>
    </location>
</feature>
<dbReference type="GO" id="GO:0005096">
    <property type="term" value="F:GTPase activator activity"/>
    <property type="evidence" value="ECO:0007669"/>
    <property type="project" value="UniProtKB-KW"/>
</dbReference>
<dbReference type="CDD" id="cd08839">
    <property type="entry name" value="ArfGap_SMAP"/>
    <property type="match status" value="1"/>
</dbReference>
<dbReference type="Gene3D" id="1.10.220.150">
    <property type="entry name" value="Arf GTPase activating protein"/>
    <property type="match status" value="1"/>
</dbReference>
<keyword evidence="9" id="KW-1185">Reference proteome</keyword>
<accession>G3NIQ0</accession>
<name>G3NIQ0_GASAC</name>
<feature type="compositionally biased region" description="Gly residues" evidence="6">
    <location>
        <begin position="170"/>
        <end position="187"/>
    </location>
</feature>
<dbReference type="InterPro" id="IPR051718">
    <property type="entry name" value="ARF_GTPase-activating"/>
</dbReference>
<feature type="compositionally biased region" description="Basic and acidic residues" evidence="6">
    <location>
        <begin position="344"/>
        <end position="357"/>
    </location>
</feature>
<organism evidence="8 9">
    <name type="scientific">Gasterosteus aculeatus aculeatus</name>
    <name type="common">three-spined stickleback</name>
    <dbReference type="NCBI Taxonomy" id="481459"/>
    <lineage>
        <taxon>Eukaryota</taxon>
        <taxon>Metazoa</taxon>
        <taxon>Chordata</taxon>
        <taxon>Craniata</taxon>
        <taxon>Vertebrata</taxon>
        <taxon>Euteleostomi</taxon>
        <taxon>Actinopterygii</taxon>
        <taxon>Neopterygii</taxon>
        <taxon>Teleostei</taxon>
        <taxon>Neoteleostei</taxon>
        <taxon>Acanthomorphata</taxon>
        <taxon>Eupercaria</taxon>
        <taxon>Perciformes</taxon>
        <taxon>Cottioidei</taxon>
        <taxon>Gasterosteales</taxon>
        <taxon>Gasterosteidae</taxon>
        <taxon>Gasterosteus</taxon>
    </lineage>
</organism>
<keyword evidence="1" id="KW-0343">GTPase activation</keyword>
<dbReference type="Proteomes" id="UP000007635">
    <property type="component" value="Chromosome VI"/>
</dbReference>
<dbReference type="PRINTS" id="PR00405">
    <property type="entry name" value="REVINTRACTNG"/>
</dbReference>
<sequence length="535" mass="59329">MTTRSEREKAQKLNEQHQVILSQLLREEDNKLCADCEAKGPRWASWNLGVFMCIRCAGIHRNLGVHISRVKSVNLDQWTPEQIQSMVDMGNSRAKRLYEDHLPESFRRPQTDQAVEVFIRDKYERKKYYNKEALAAAPVRKEKRGEEEREGRRQRGETQQRKAVRVQSRGQGGRGAGRGPAGSGCSRGGCTNQRGAGHLWTNGLQPSPIFQQHPAARLWCSTSAGGPLHLLLRFLLHFHHHHHQGGGEEEASIEGLHPVSVRQQLSGQSAAEPPAACAGTRNVRGPASDAVHPAGLHGGGRSRPALRRHHDGRGGRDVRRGSAQRGLGGPAAAGRGASQPGAEHVQHAARTVEHEPDVPADVGHGGEWRPVSGRLARGPPAGFWPDPQHSAVEVISRRPRRPNKKPARGLESCSSYRVRVQRDRRHNPCCRWLAKTWRLRSAARPLLSHLNDHGVFPMFGLIGEVWFLRASVPNKNLKKKRKKKCVSGKQLTGEMAALMKARTGRCAWISTSQTQVDKASLTRLMFLGGLKTFCL</sequence>
<dbReference type="InterPro" id="IPR001164">
    <property type="entry name" value="ArfGAP_dom"/>
</dbReference>